<dbReference type="Pfam" id="PF13878">
    <property type="entry name" value="zf-C2H2_3"/>
    <property type="match status" value="1"/>
</dbReference>
<evidence type="ECO:0000256" key="1">
    <source>
        <dbReference type="ARBA" id="ARBA00004123"/>
    </source>
</evidence>
<dbReference type="GO" id="GO:0061733">
    <property type="term" value="F:protein-lysine-acetyltransferase activity"/>
    <property type="evidence" value="ECO:0007669"/>
    <property type="project" value="TreeGrafter"/>
</dbReference>
<reference evidence="14" key="2">
    <citation type="submission" date="2013-04" db="EMBL/GenBank/DDBJ databases">
        <title>Genomic mechanisms accounting for the adaptation to parasitism in nematode-trapping fungi.</title>
        <authorList>
            <person name="Ahren D.G."/>
        </authorList>
    </citation>
    <scope>NUCLEOTIDE SEQUENCE [LARGE SCALE GENOMIC DNA]</scope>
    <source>
        <strain evidence="14">CBS 200.50</strain>
    </source>
</reference>
<reference evidence="13 14" key="1">
    <citation type="journal article" date="2013" name="PLoS Genet.">
        <title>Genomic mechanisms accounting for the adaptation to parasitism in nematode-trapping fungi.</title>
        <authorList>
            <person name="Meerupati T."/>
            <person name="Andersson K.M."/>
            <person name="Friman E."/>
            <person name="Kumar D."/>
            <person name="Tunlid A."/>
            <person name="Ahren D."/>
        </authorList>
    </citation>
    <scope>NUCLEOTIDE SEQUENCE [LARGE SCALE GENOMIC DNA]</scope>
    <source>
        <strain evidence="13 14">CBS 200.50</strain>
    </source>
</reference>
<feature type="compositionally biased region" description="Basic and acidic residues" evidence="10">
    <location>
        <begin position="22"/>
        <end position="35"/>
    </location>
</feature>
<evidence type="ECO:0000313" key="14">
    <source>
        <dbReference type="Proteomes" id="UP000015100"/>
    </source>
</evidence>
<feature type="domain" description="N-acetyltransferase ESCO acetyl-transferase" evidence="12">
    <location>
        <begin position="397"/>
        <end position="460"/>
    </location>
</feature>
<dbReference type="STRING" id="1284197.S8AKP0"/>
<evidence type="ECO:0000259" key="11">
    <source>
        <dbReference type="Pfam" id="PF13878"/>
    </source>
</evidence>
<dbReference type="OrthoDB" id="428854at2759"/>
<proteinExistence type="inferred from homology"/>
<dbReference type="eggNOG" id="KOG3014">
    <property type="taxonomic scope" value="Eukaryota"/>
</dbReference>
<evidence type="ECO:0000256" key="3">
    <source>
        <dbReference type="ARBA" id="ARBA00022679"/>
    </source>
</evidence>
<evidence type="ECO:0000256" key="2">
    <source>
        <dbReference type="ARBA" id="ARBA00005816"/>
    </source>
</evidence>
<keyword evidence="6" id="KW-0862">Zinc</keyword>
<evidence type="ECO:0000256" key="7">
    <source>
        <dbReference type="ARBA" id="ARBA00023242"/>
    </source>
</evidence>
<dbReference type="GO" id="GO:0007064">
    <property type="term" value="P:mitotic sister chromatid cohesion"/>
    <property type="evidence" value="ECO:0007669"/>
    <property type="project" value="TreeGrafter"/>
</dbReference>
<feature type="domain" description="N-acetyltransferase ESCO zinc-finger" evidence="11">
    <location>
        <begin position="153"/>
        <end position="192"/>
    </location>
</feature>
<gene>
    <name evidence="13" type="ORF">H072_2503</name>
</gene>
<keyword evidence="4" id="KW-0479">Metal-binding</keyword>
<evidence type="ECO:0000256" key="5">
    <source>
        <dbReference type="ARBA" id="ARBA00022771"/>
    </source>
</evidence>
<comment type="caution">
    <text evidence="13">The sequence shown here is derived from an EMBL/GenBank/DDBJ whole genome shotgun (WGS) entry which is preliminary data.</text>
</comment>
<keyword evidence="7" id="KW-0539">Nucleus</keyword>
<evidence type="ECO:0000259" key="12">
    <source>
        <dbReference type="Pfam" id="PF13880"/>
    </source>
</evidence>
<evidence type="ECO:0008006" key="15">
    <source>
        <dbReference type="Google" id="ProtNLM"/>
    </source>
</evidence>
<feature type="region of interest" description="Disordered" evidence="10">
    <location>
        <begin position="1"/>
        <end position="140"/>
    </location>
</feature>
<name>S8AKP0_DACHA</name>
<comment type="subcellular location">
    <subcellularLocation>
        <location evidence="1">Nucleus</location>
    </subcellularLocation>
</comment>
<evidence type="ECO:0000256" key="4">
    <source>
        <dbReference type="ARBA" id="ARBA00022723"/>
    </source>
</evidence>
<dbReference type="PANTHER" id="PTHR45884:SF2">
    <property type="entry name" value="N-ACETYLTRANSFERASE ECO"/>
    <property type="match status" value="1"/>
</dbReference>
<feature type="region of interest" description="Disordered" evidence="10">
    <location>
        <begin position="221"/>
        <end position="253"/>
    </location>
</feature>
<feature type="compositionally biased region" description="Basic residues" evidence="10">
    <location>
        <begin position="104"/>
        <end position="114"/>
    </location>
</feature>
<dbReference type="OMA" id="CKECGMQ"/>
<protein>
    <recommendedName>
        <fullName evidence="15">N-acetyltransferase ECO1</fullName>
    </recommendedName>
</protein>
<keyword evidence="14" id="KW-1185">Reference proteome</keyword>
<evidence type="ECO:0000256" key="6">
    <source>
        <dbReference type="ARBA" id="ARBA00022833"/>
    </source>
</evidence>
<dbReference type="HOGENOM" id="CLU_543979_0_0_1"/>
<feature type="compositionally biased region" description="Basic and acidic residues" evidence="10">
    <location>
        <begin position="239"/>
        <end position="252"/>
    </location>
</feature>
<dbReference type="Proteomes" id="UP000015100">
    <property type="component" value="Unassembled WGS sequence"/>
</dbReference>
<evidence type="ECO:0000256" key="9">
    <source>
        <dbReference type="ARBA" id="ARBA00023315"/>
    </source>
</evidence>
<dbReference type="AlphaFoldDB" id="S8AKP0"/>
<dbReference type="GO" id="GO:0005634">
    <property type="term" value="C:nucleus"/>
    <property type="evidence" value="ECO:0007669"/>
    <property type="project" value="UniProtKB-SubCell"/>
</dbReference>
<organism evidence="13 14">
    <name type="scientific">Dactylellina haptotyla (strain CBS 200.50)</name>
    <name type="common">Nematode-trapping fungus</name>
    <name type="synonym">Monacrosporium haptotylum</name>
    <dbReference type="NCBI Taxonomy" id="1284197"/>
    <lineage>
        <taxon>Eukaryota</taxon>
        <taxon>Fungi</taxon>
        <taxon>Dikarya</taxon>
        <taxon>Ascomycota</taxon>
        <taxon>Pezizomycotina</taxon>
        <taxon>Orbiliomycetes</taxon>
        <taxon>Orbiliales</taxon>
        <taxon>Orbiliaceae</taxon>
        <taxon>Dactylellina</taxon>
    </lineage>
</organism>
<dbReference type="GO" id="GO:0000785">
    <property type="term" value="C:chromatin"/>
    <property type="evidence" value="ECO:0007669"/>
    <property type="project" value="TreeGrafter"/>
</dbReference>
<dbReference type="Pfam" id="PF13880">
    <property type="entry name" value="Acetyltransf_13"/>
    <property type="match status" value="1"/>
</dbReference>
<evidence type="ECO:0000313" key="13">
    <source>
        <dbReference type="EMBL" id="EPS43515.1"/>
    </source>
</evidence>
<evidence type="ECO:0000256" key="10">
    <source>
        <dbReference type="SAM" id="MobiDB-lite"/>
    </source>
</evidence>
<dbReference type="PANTHER" id="PTHR45884">
    <property type="entry name" value="N-ACETYLTRANSFERASE ECO"/>
    <property type="match status" value="1"/>
</dbReference>
<sequence length="488" mass="53747">MPSTAGIIRKRPVVTYSKRSRQCVDRRGQDEDQRPSKRIRLSPPRDEEGDNTIDISQEITDTATSDSTSDITIDDSFTSSPVTTPEQQQQSTKPTKPTSFTLSTRRKPLFKRNTPKSNDSSSFYYTSASESSISPPSKPSLASLQQKQQKLVQMQIDLDGIGAPKVSCKECGMQYVPSAAEDAKLHKRYHAQIVEGLEFGTVRAGSVVWEGKLGATVAHTGRNKDSNTTTAAVMNSSGNEKKSTVTPEEKENTTQITRYFTSGRGEKPMGKRLPLGERTTAVSSSGHAKCYVVEITRRSTPSEKKKAVEFLRFANRELSAQEVPEKVLWSSAQSANLSSGEKSVEQFKVYLYIEGTKCIGLCLAEKIKEAQWAGVAEDRANESGSISCSLDVSPTKQPALLGISRIWTSPKHRRHGVASRLVGSVVDNFVYGMKVETGRVAFSQPTDSGAWFAWKWVDANQKQERESNGGGEDTKVPKKGFLMYFDSV</sequence>
<feature type="compositionally biased region" description="Polar residues" evidence="10">
    <location>
        <begin position="226"/>
        <end position="238"/>
    </location>
</feature>
<evidence type="ECO:0000256" key="8">
    <source>
        <dbReference type="ARBA" id="ARBA00023306"/>
    </source>
</evidence>
<keyword evidence="5" id="KW-0863">Zinc-finger</keyword>
<feature type="compositionally biased region" description="Low complexity" evidence="10">
    <location>
        <begin position="117"/>
        <end position="140"/>
    </location>
</feature>
<dbReference type="GO" id="GO:0008270">
    <property type="term" value="F:zinc ion binding"/>
    <property type="evidence" value="ECO:0007669"/>
    <property type="project" value="UniProtKB-KW"/>
</dbReference>
<dbReference type="EMBL" id="AQGS01000074">
    <property type="protein sequence ID" value="EPS43515.1"/>
    <property type="molecule type" value="Genomic_DNA"/>
</dbReference>
<dbReference type="InterPro" id="IPR028005">
    <property type="entry name" value="AcTrfase_ESCO_Znf_dom"/>
</dbReference>
<keyword evidence="3" id="KW-0808">Transferase</keyword>
<keyword evidence="9" id="KW-0012">Acyltransferase</keyword>
<dbReference type="InterPro" id="IPR028009">
    <property type="entry name" value="ESCO_Acetyltransf_dom"/>
</dbReference>
<feature type="compositionally biased region" description="Low complexity" evidence="10">
    <location>
        <begin position="59"/>
        <end position="99"/>
    </location>
</feature>
<accession>S8AKP0</accession>
<keyword evidence="8" id="KW-0131">Cell cycle</keyword>
<comment type="similarity">
    <text evidence="2">Belongs to the acetyltransferase family. ECO subfamily.</text>
</comment>